<evidence type="ECO:0000256" key="5">
    <source>
        <dbReference type="ARBA" id="ARBA00023136"/>
    </source>
</evidence>
<evidence type="ECO:0000256" key="4">
    <source>
        <dbReference type="ARBA" id="ARBA00022989"/>
    </source>
</evidence>
<keyword evidence="2" id="KW-1003">Cell membrane</keyword>
<dbReference type="Proteomes" id="UP000284434">
    <property type="component" value="Unassembled WGS sequence"/>
</dbReference>
<feature type="transmembrane region" description="Helical" evidence="6">
    <location>
        <begin position="238"/>
        <end position="255"/>
    </location>
</feature>
<comment type="subcellular location">
    <subcellularLocation>
        <location evidence="1">Cell membrane</location>
        <topology evidence="1">Multi-pass membrane protein</topology>
    </subcellularLocation>
</comment>
<evidence type="ECO:0000256" key="2">
    <source>
        <dbReference type="ARBA" id="ARBA00022475"/>
    </source>
</evidence>
<feature type="transmembrane region" description="Helical" evidence="6">
    <location>
        <begin position="421"/>
        <end position="439"/>
    </location>
</feature>
<sequence>MLYFRQFLIIVVNLYTVRVVLNTLGASDYGIYNVIAGTVTMLGFLSNSMAMASQRFFSFELGRGDEIVLQKTFAVTLFIYVGLALGVILFAETIGLWFVYNKLVIPLERMNAALWIYQFAILTFVVKILTTPYMSAIIAHEDMSVYAYVSIIEVVLNLLIVFVLSVLPYDKLILYGFLMLIVVSINTALYRFYCSRHYKECCFRLLWDKVLLKNIGSYVGWNFFGSFCVMLKDQGVNILLNLFFGTLINAAQAIASQVNGAIMSFAQNFTTALRPQIIKSYAVHKNDEALRLVFSGSKFIYFLMYLFVMPLVLEMPYVLKLWLKNPPEYSILFTRLVLINAAIESVIYPMTTLVQATGKMRLYQIVVGTILLLNFPISYVILKLRAPAYAVLLVMIFITVIAILVRLYIVKYLIDYSIRLFVKKVIVPIVLVSVIGIIFPYVVRNFYEESFGRLCLTVSLAIICSGVAIFIIGLTQHERLRILTYLEKKFV</sequence>
<feature type="transmembrane region" description="Helical" evidence="6">
    <location>
        <begin position="112"/>
        <end position="133"/>
    </location>
</feature>
<evidence type="ECO:0000313" key="8">
    <source>
        <dbReference type="Proteomes" id="UP000284434"/>
    </source>
</evidence>
<evidence type="ECO:0000256" key="6">
    <source>
        <dbReference type="SAM" id="Phobius"/>
    </source>
</evidence>
<name>A0A413IEF2_9BACT</name>
<dbReference type="PANTHER" id="PTHR30250:SF26">
    <property type="entry name" value="PSMA PROTEIN"/>
    <property type="match status" value="1"/>
</dbReference>
<protein>
    <submittedName>
        <fullName evidence="7">Polysaccharide biosynthesis protein</fullName>
    </submittedName>
</protein>
<feature type="transmembrane region" description="Helical" evidence="6">
    <location>
        <begin position="73"/>
        <end position="100"/>
    </location>
</feature>
<gene>
    <name evidence="7" type="ORF">DXA53_04690</name>
</gene>
<dbReference type="PANTHER" id="PTHR30250">
    <property type="entry name" value="PST FAMILY PREDICTED COLANIC ACID TRANSPORTER"/>
    <property type="match status" value="1"/>
</dbReference>
<dbReference type="InterPro" id="IPR050833">
    <property type="entry name" value="Poly_Biosynth_Transport"/>
</dbReference>
<proteinExistence type="predicted"/>
<keyword evidence="5 6" id="KW-0472">Membrane</keyword>
<keyword evidence="4 6" id="KW-1133">Transmembrane helix</keyword>
<feature type="transmembrane region" description="Helical" evidence="6">
    <location>
        <begin position="31"/>
        <end position="52"/>
    </location>
</feature>
<feature type="transmembrane region" description="Helical" evidence="6">
    <location>
        <begin position="299"/>
        <end position="319"/>
    </location>
</feature>
<organism evidence="7 8">
    <name type="scientific">Odoribacter splanchnicus</name>
    <dbReference type="NCBI Taxonomy" id="28118"/>
    <lineage>
        <taxon>Bacteria</taxon>
        <taxon>Pseudomonadati</taxon>
        <taxon>Bacteroidota</taxon>
        <taxon>Bacteroidia</taxon>
        <taxon>Bacteroidales</taxon>
        <taxon>Odoribacteraceae</taxon>
        <taxon>Odoribacter</taxon>
    </lineage>
</organism>
<feature type="transmembrane region" description="Helical" evidence="6">
    <location>
        <begin position="451"/>
        <end position="474"/>
    </location>
</feature>
<dbReference type="AlphaFoldDB" id="A0A413IEF2"/>
<feature type="transmembrane region" description="Helical" evidence="6">
    <location>
        <begin position="388"/>
        <end position="409"/>
    </location>
</feature>
<feature type="transmembrane region" description="Helical" evidence="6">
    <location>
        <begin position="173"/>
        <end position="194"/>
    </location>
</feature>
<accession>A0A413IEF2</accession>
<reference evidence="7 8" key="1">
    <citation type="submission" date="2018-08" db="EMBL/GenBank/DDBJ databases">
        <title>A genome reference for cultivated species of the human gut microbiota.</title>
        <authorList>
            <person name="Zou Y."/>
            <person name="Xue W."/>
            <person name="Luo G."/>
        </authorList>
    </citation>
    <scope>NUCLEOTIDE SEQUENCE [LARGE SCALE GENOMIC DNA]</scope>
    <source>
        <strain evidence="7 8">OF03-11</strain>
    </source>
</reference>
<dbReference type="GO" id="GO:0005886">
    <property type="term" value="C:plasma membrane"/>
    <property type="evidence" value="ECO:0007669"/>
    <property type="project" value="UniProtKB-SubCell"/>
</dbReference>
<evidence type="ECO:0000256" key="1">
    <source>
        <dbReference type="ARBA" id="ARBA00004651"/>
    </source>
</evidence>
<keyword evidence="3 6" id="KW-0812">Transmembrane</keyword>
<feature type="transmembrane region" description="Helical" evidence="6">
    <location>
        <begin position="145"/>
        <end position="167"/>
    </location>
</feature>
<dbReference type="EMBL" id="QSCO01000005">
    <property type="protein sequence ID" value="RGY08341.1"/>
    <property type="molecule type" value="Genomic_DNA"/>
</dbReference>
<evidence type="ECO:0000313" key="7">
    <source>
        <dbReference type="EMBL" id="RGY08341.1"/>
    </source>
</evidence>
<feature type="transmembrane region" description="Helical" evidence="6">
    <location>
        <begin position="362"/>
        <end position="382"/>
    </location>
</feature>
<evidence type="ECO:0000256" key="3">
    <source>
        <dbReference type="ARBA" id="ARBA00022692"/>
    </source>
</evidence>
<feature type="transmembrane region" description="Helical" evidence="6">
    <location>
        <begin position="331"/>
        <end position="350"/>
    </location>
</feature>
<comment type="caution">
    <text evidence="7">The sequence shown here is derived from an EMBL/GenBank/DDBJ whole genome shotgun (WGS) entry which is preliminary data.</text>
</comment>
<feature type="transmembrane region" description="Helical" evidence="6">
    <location>
        <begin position="7"/>
        <end position="25"/>
    </location>
</feature>